<accession>A0A271J1W9</accession>
<sequence>MTYGITGNPTKDALWQPLADLVAWLDAEGLPYRLDRPLADGLAQRGGTDPGGPVTDTPADGVDLVLSFGGDGTLLRTAHRVDGTPILGVNIGRLGFLTKAEVGEVREVVEAAEAGRTGVEERMTLAVEVEGAGLGDVPDWALNDVVVDKSGTTSMIQVEAHVGDDYLNTYWADGLVVATPTGSTAYALSVGGPILAPGTDTLVVAPIAPHTLTARPIVLPCFSELVLRVETRDHPFAFACDGVSTLLDGGVTVRIRRAEHVVRLVTLPDRDYFQTIRDKLSWGQGGVF</sequence>
<reference evidence="7 8" key="1">
    <citation type="submission" date="2016-11" db="EMBL/GenBank/DDBJ databases">
        <title>Study of marine rhodopsin-containing bacteria.</title>
        <authorList>
            <person name="Yoshizawa S."/>
            <person name="Kumagai Y."/>
            <person name="Kogure K."/>
        </authorList>
    </citation>
    <scope>NUCLEOTIDE SEQUENCE [LARGE SCALE GENOMIC DNA]</scope>
    <source>
        <strain evidence="7 8">SAORIC-28</strain>
    </source>
</reference>
<evidence type="ECO:0000313" key="8">
    <source>
        <dbReference type="Proteomes" id="UP000216339"/>
    </source>
</evidence>
<dbReference type="PANTHER" id="PTHR20275">
    <property type="entry name" value="NAD KINASE"/>
    <property type="match status" value="1"/>
</dbReference>
<dbReference type="InterPro" id="IPR016064">
    <property type="entry name" value="NAD/diacylglycerol_kinase_sf"/>
</dbReference>
<dbReference type="GO" id="GO:0051287">
    <property type="term" value="F:NAD binding"/>
    <property type="evidence" value="ECO:0007669"/>
    <property type="project" value="UniProtKB-ARBA"/>
</dbReference>
<feature type="binding site" evidence="6">
    <location>
        <position position="76"/>
    </location>
    <ligand>
        <name>NAD(+)</name>
        <dbReference type="ChEBI" id="CHEBI:57540"/>
    </ligand>
</feature>
<dbReference type="Pfam" id="PF01513">
    <property type="entry name" value="NAD_kinase"/>
    <property type="match status" value="1"/>
</dbReference>
<dbReference type="HAMAP" id="MF_00361">
    <property type="entry name" value="NAD_kinase"/>
    <property type="match status" value="1"/>
</dbReference>
<feature type="binding site" evidence="6">
    <location>
        <position position="208"/>
    </location>
    <ligand>
        <name>NAD(+)</name>
        <dbReference type="ChEBI" id="CHEBI:57540"/>
    </ligand>
</feature>
<feature type="binding site" evidence="6">
    <location>
        <position position="173"/>
    </location>
    <ligand>
        <name>NAD(+)</name>
        <dbReference type="ChEBI" id="CHEBI:57540"/>
    </ligand>
</feature>
<keyword evidence="6" id="KW-0067">ATP-binding</keyword>
<feature type="active site" description="Proton acceptor" evidence="6">
    <location>
        <position position="71"/>
    </location>
</feature>
<evidence type="ECO:0000256" key="1">
    <source>
        <dbReference type="ARBA" id="ARBA00022679"/>
    </source>
</evidence>
<comment type="similarity">
    <text evidence="6">Belongs to the NAD kinase family.</text>
</comment>
<keyword evidence="6" id="KW-0547">Nucleotide-binding</keyword>
<comment type="caution">
    <text evidence="7">The sequence shown here is derived from an EMBL/GenBank/DDBJ whole genome shotgun (WGS) entry which is preliminary data.</text>
</comment>
<dbReference type="PANTHER" id="PTHR20275:SF0">
    <property type="entry name" value="NAD KINASE"/>
    <property type="match status" value="1"/>
</dbReference>
<dbReference type="Pfam" id="PF20143">
    <property type="entry name" value="NAD_kinase_C"/>
    <property type="match status" value="1"/>
</dbReference>
<name>A0A271J1W9_9BACT</name>
<dbReference type="Gene3D" id="2.60.200.30">
    <property type="entry name" value="Probable inorganic polyphosphate/atp-NAD kinase, domain 2"/>
    <property type="match status" value="1"/>
</dbReference>
<dbReference type="EC" id="2.7.1.23" evidence="6"/>
<dbReference type="GO" id="GO:0019674">
    <property type="term" value="P:NAD+ metabolic process"/>
    <property type="evidence" value="ECO:0007669"/>
    <property type="project" value="InterPro"/>
</dbReference>
<dbReference type="InterPro" id="IPR017438">
    <property type="entry name" value="ATP-NAD_kinase_N"/>
</dbReference>
<dbReference type="Proteomes" id="UP000216339">
    <property type="component" value="Unassembled WGS sequence"/>
</dbReference>
<organism evidence="7 8">
    <name type="scientific">Rubrivirga marina</name>
    <dbReference type="NCBI Taxonomy" id="1196024"/>
    <lineage>
        <taxon>Bacteria</taxon>
        <taxon>Pseudomonadati</taxon>
        <taxon>Rhodothermota</taxon>
        <taxon>Rhodothermia</taxon>
        <taxon>Rhodothermales</taxon>
        <taxon>Rubricoccaceae</taxon>
        <taxon>Rubrivirga</taxon>
    </lineage>
</organism>
<evidence type="ECO:0000256" key="5">
    <source>
        <dbReference type="ARBA" id="ARBA00047925"/>
    </source>
</evidence>
<dbReference type="AlphaFoldDB" id="A0A271J1W9"/>
<gene>
    <name evidence="6" type="primary">nadK</name>
    <name evidence="7" type="ORF">BSZ37_11200</name>
</gene>
<feature type="binding site" evidence="6">
    <location>
        <begin position="143"/>
        <end position="144"/>
    </location>
    <ligand>
        <name>NAD(+)</name>
        <dbReference type="ChEBI" id="CHEBI:57540"/>
    </ligand>
</feature>
<dbReference type="GO" id="GO:0006741">
    <property type="term" value="P:NADP+ biosynthetic process"/>
    <property type="evidence" value="ECO:0007669"/>
    <property type="project" value="UniProtKB-UniRule"/>
</dbReference>
<feature type="binding site" evidence="6">
    <location>
        <begin position="184"/>
        <end position="189"/>
    </location>
    <ligand>
        <name>NAD(+)</name>
        <dbReference type="ChEBI" id="CHEBI:57540"/>
    </ligand>
</feature>
<keyword evidence="1 6" id="KW-0808">Transferase</keyword>
<dbReference type="GO" id="GO:0005737">
    <property type="term" value="C:cytoplasm"/>
    <property type="evidence" value="ECO:0007669"/>
    <property type="project" value="UniProtKB-SubCell"/>
</dbReference>
<evidence type="ECO:0000313" key="7">
    <source>
        <dbReference type="EMBL" id="PAP76955.1"/>
    </source>
</evidence>
<keyword evidence="2 6" id="KW-0418">Kinase</keyword>
<dbReference type="GO" id="GO:0005524">
    <property type="term" value="F:ATP binding"/>
    <property type="evidence" value="ECO:0007669"/>
    <property type="project" value="UniProtKB-KW"/>
</dbReference>
<dbReference type="InterPro" id="IPR002504">
    <property type="entry name" value="NADK"/>
</dbReference>
<keyword evidence="4 6" id="KW-0520">NAD</keyword>
<dbReference type="GO" id="GO:0003951">
    <property type="term" value="F:NAD+ kinase activity"/>
    <property type="evidence" value="ECO:0007669"/>
    <property type="project" value="UniProtKB-UniRule"/>
</dbReference>
<evidence type="ECO:0000256" key="2">
    <source>
        <dbReference type="ARBA" id="ARBA00022777"/>
    </source>
</evidence>
<feature type="binding site" evidence="6">
    <location>
        <begin position="71"/>
        <end position="72"/>
    </location>
    <ligand>
        <name>NAD(+)</name>
        <dbReference type="ChEBI" id="CHEBI:57540"/>
    </ligand>
</feature>
<dbReference type="RefSeq" id="WP_095512369.1">
    <property type="nucleotide sequence ID" value="NZ_MQWD01000001.1"/>
</dbReference>
<evidence type="ECO:0000256" key="4">
    <source>
        <dbReference type="ARBA" id="ARBA00023027"/>
    </source>
</evidence>
<comment type="subcellular location">
    <subcellularLocation>
        <location evidence="6">Cytoplasm</location>
    </subcellularLocation>
</comment>
<evidence type="ECO:0000256" key="6">
    <source>
        <dbReference type="HAMAP-Rule" id="MF_00361"/>
    </source>
</evidence>
<dbReference type="OrthoDB" id="9774737at2"/>
<dbReference type="GO" id="GO:0046872">
    <property type="term" value="F:metal ion binding"/>
    <property type="evidence" value="ECO:0007669"/>
    <property type="project" value="UniProtKB-UniRule"/>
</dbReference>
<dbReference type="EMBL" id="MQWD01000001">
    <property type="protein sequence ID" value="PAP76955.1"/>
    <property type="molecule type" value="Genomic_DNA"/>
</dbReference>
<keyword evidence="3 6" id="KW-0521">NADP</keyword>
<keyword evidence="6" id="KW-0963">Cytoplasm</keyword>
<comment type="catalytic activity">
    <reaction evidence="5 6">
        <text>NAD(+) + ATP = ADP + NADP(+) + H(+)</text>
        <dbReference type="Rhea" id="RHEA:18629"/>
        <dbReference type="ChEBI" id="CHEBI:15378"/>
        <dbReference type="ChEBI" id="CHEBI:30616"/>
        <dbReference type="ChEBI" id="CHEBI:57540"/>
        <dbReference type="ChEBI" id="CHEBI:58349"/>
        <dbReference type="ChEBI" id="CHEBI:456216"/>
        <dbReference type="EC" id="2.7.1.23"/>
    </reaction>
</comment>
<comment type="caution">
    <text evidence="6">Lacks conserved residue(s) required for the propagation of feature annotation.</text>
</comment>
<keyword evidence="8" id="KW-1185">Reference proteome</keyword>
<comment type="function">
    <text evidence="6">Involved in the regulation of the intracellular balance of NAD and NADP, and is a key enzyme in the biosynthesis of NADP. Catalyzes specifically the phosphorylation on 2'-hydroxyl of the adenosine moiety of NAD to yield NADP.</text>
</comment>
<dbReference type="Gene3D" id="3.40.50.10330">
    <property type="entry name" value="Probable inorganic polyphosphate/atp-NAD kinase, domain 1"/>
    <property type="match status" value="1"/>
</dbReference>
<evidence type="ECO:0000256" key="3">
    <source>
        <dbReference type="ARBA" id="ARBA00022857"/>
    </source>
</evidence>
<comment type="cofactor">
    <cofactor evidence="6">
        <name>a divalent metal cation</name>
        <dbReference type="ChEBI" id="CHEBI:60240"/>
    </cofactor>
</comment>
<dbReference type="SUPFAM" id="SSF111331">
    <property type="entry name" value="NAD kinase/diacylglycerol kinase-like"/>
    <property type="match status" value="1"/>
</dbReference>
<protein>
    <recommendedName>
        <fullName evidence="6">NAD kinase</fullName>
        <ecNumber evidence="6">2.7.1.23</ecNumber>
    </recommendedName>
    <alternativeName>
        <fullName evidence="6">ATP-dependent NAD kinase</fullName>
    </alternativeName>
</protein>
<dbReference type="InterPro" id="IPR017437">
    <property type="entry name" value="ATP-NAD_kinase_PpnK-typ_C"/>
</dbReference>
<proteinExistence type="inferred from homology"/>